<accession>A0AAE0VQV2</accession>
<dbReference type="InterPro" id="IPR018378">
    <property type="entry name" value="C-type_lectin_CS"/>
</dbReference>
<dbReference type="Proteomes" id="UP001195483">
    <property type="component" value="Unassembled WGS sequence"/>
</dbReference>
<dbReference type="InterPro" id="IPR016187">
    <property type="entry name" value="CTDL_fold"/>
</dbReference>
<dbReference type="Pfam" id="PF00059">
    <property type="entry name" value="Lectin_C"/>
    <property type="match status" value="1"/>
</dbReference>
<dbReference type="PROSITE" id="PS00615">
    <property type="entry name" value="C_TYPE_LECTIN_1"/>
    <property type="match status" value="1"/>
</dbReference>
<gene>
    <name evidence="3" type="ORF">CHS0354_029484</name>
</gene>
<evidence type="ECO:0000259" key="2">
    <source>
        <dbReference type="PROSITE" id="PS50041"/>
    </source>
</evidence>
<reference evidence="3" key="3">
    <citation type="submission" date="2023-05" db="EMBL/GenBank/DDBJ databases">
        <authorList>
            <person name="Smith C.H."/>
        </authorList>
    </citation>
    <scope>NUCLEOTIDE SEQUENCE</scope>
    <source>
        <strain evidence="3">CHS0354</strain>
        <tissue evidence="3">Mantle</tissue>
    </source>
</reference>
<dbReference type="PROSITE" id="PS50041">
    <property type="entry name" value="C_TYPE_LECTIN_2"/>
    <property type="match status" value="1"/>
</dbReference>
<feature type="domain" description="C-type lectin" evidence="2">
    <location>
        <begin position="167"/>
        <end position="288"/>
    </location>
</feature>
<dbReference type="InterPro" id="IPR050801">
    <property type="entry name" value="Ca-Dep_Lectins_ImmuneDev"/>
</dbReference>
<reference evidence="3" key="1">
    <citation type="journal article" date="2021" name="Genome Biol. Evol.">
        <title>A High-Quality Reference Genome for a Parasitic Bivalve with Doubly Uniparental Inheritance (Bivalvia: Unionida).</title>
        <authorList>
            <person name="Smith C.H."/>
        </authorList>
    </citation>
    <scope>NUCLEOTIDE SEQUENCE</scope>
    <source>
        <strain evidence="3">CHS0354</strain>
    </source>
</reference>
<dbReference type="PANTHER" id="PTHR22801:SF63">
    <property type="entry name" value="C-TYPE LECTIN DOMAIN-CONTAINING PROTEIN"/>
    <property type="match status" value="1"/>
</dbReference>
<dbReference type="SUPFAM" id="SSF56436">
    <property type="entry name" value="C-type lectin-like"/>
    <property type="match status" value="1"/>
</dbReference>
<comment type="caution">
    <text evidence="3">The sequence shown here is derived from an EMBL/GenBank/DDBJ whole genome shotgun (WGS) entry which is preliminary data.</text>
</comment>
<keyword evidence="4" id="KW-1185">Reference proteome</keyword>
<name>A0AAE0VQV2_9BIVA</name>
<evidence type="ECO:0000313" key="3">
    <source>
        <dbReference type="EMBL" id="KAK3586606.1"/>
    </source>
</evidence>
<evidence type="ECO:0000256" key="1">
    <source>
        <dbReference type="ARBA" id="ARBA00023157"/>
    </source>
</evidence>
<dbReference type="CDD" id="cd00037">
    <property type="entry name" value="CLECT"/>
    <property type="match status" value="1"/>
</dbReference>
<evidence type="ECO:0000313" key="4">
    <source>
        <dbReference type="Proteomes" id="UP001195483"/>
    </source>
</evidence>
<dbReference type="Gene3D" id="3.10.100.10">
    <property type="entry name" value="Mannose-Binding Protein A, subunit A"/>
    <property type="match status" value="1"/>
</dbReference>
<dbReference type="PANTHER" id="PTHR22801">
    <property type="entry name" value="LITHOSTATHINE"/>
    <property type="match status" value="1"/>
</dbReference>
<keyword evidence="1" id="KW-1015">Disulfide bond</keyword>
<sequence length="298" mass="33578">MCLGAQQIHTNEQTTPNPAELIVGKRYSIFGDCPACCFTDFCNNNCTENNSVAIHGMTQITTSFTMTDAPVVTLTSTKPTSVTSHSEQSKGTQIVTDVHQDRTSNSMPSTTLTLTTAKPTLTATNSLLTEVTHQGAHVHQEQTSTYVHIVIHTAQDCSQYGSGYVQTRHMCIKFHFDEKNFKDAATACSKEGAMLVTIDTEHKMREIWTVLNKISGHLQDLWIGGSDVHHTDTFYWQNGVEVGHTYSNWGTHQQQPDEHDHDCIILHRLDNYTWYDEPCYRHYGFICEHPMQVIHTSK</sequence>
<dbReference type="InterPro" id="IPR001304">
    <property type="entry name" value="C-type_lectin-like"/>
</dbReference>
<dbReference type="InterPro" id="IPR016186">
    <property type="entry name" value="C-type_lectin-like/link_sf"/>
</dbReference>
<dbReference type="SMART" id="SM00034">
    <property type="entry name" value="CLECT"/>
    <property type="match status" value="1"/>
</dbReference>
<organism evidence="3 4">
    <name type="scientific">Potamilus streckersoni</name>
    <dbReference type="NCBI Taxonomy" id="2493646"/>
    <lineage>
        <taxon>Eukaryota</taxon>
        <taxon>Metazoa</taxon>
        <taxon>Spiralia</taxon>
        <taxon>Lophotrochozoa</taxon>
        <taxon>Mollusca</taxon>
        <taxon>Bivalvia</taxon>
        <taxon>Autobranchia</taxon>
        <taxon>Heteroconchia</taxon>
        <taxon>Palaeoheterodonta</taxon>
        <taxon>Unionida</taxon>
        <taxon>Unionoidea</taxon>
        <taxon>Unionidae</taxon>
        <taxon>Ambleminae</taxon>
        <taxon>Lampsilini</taxon>
        <taxon>Potamilus</taxon>
    </lineage>
</organism>
<protein>
    <recommendedName>
        <fullName evidence="2">C-type lectin domain-containing protein</fullName>
    </recommendedName>
</protein>
<proteinExistence type="predicted"/>
<reference evidence="3" key="2">
    <citation type="journal article" date="2021" name="Genome Biol. Evol.">
        <title>Developing a high-quality reference genome for a parasitic bivalve with doubly uniparental inheritance (Bivalvia: Unionida).</title>
        <authorList>
            <person name="Smith C.H."/>
        </authorList>
    </citation>
    <scope>NUCLEOTIDE SEQUENCE</scope>
    <source>
        <strain evidence="3">CHS0354</strain>
        <tissue evidence="3">Mantle</tissue>
    </source>
</reference>
<dbReference type="EMBL" id="JAEAOA010001764">
    <property type="protein sequence ID" value="KAK3586606.1"/>
    <property type="molecule type" value="Genomic_DNA"/>
</dbReference>
<dbReference type="AlphaFoldDB" id="A0AAE0VQV2"/>